<protein>
    <submittedName>
        <fullName evidence="1">Uncharacterized protein</fullName>
    </submittedName>
</protein>
<name>A0A1Y1SYB4_9FLAO</name>
<dbReference type="Proteomes" id="UP000192746">
    <property type="component" value="Unassembled WGS sequence"/>
</dbReference>
<evidence type="ECO:0000313" key="1">
    <source>
        <dbReference type="EMBL" id="ORL43761.1"/>
    </source>
</evidence>
<keyword evidence="2" id="KW-1185">Reference proteome</keyword>
<comment type="caution">
    <text evidence="1">The sequence shown here is derived from an EMBL/GenBank/DDBJ whole genome shotgun (WGS) entry which is preliminary data.</text>
</comment>
<reference evidence="1 2" key="1">
    <citation type="submission" date="2013-04" db="EMBL/GenBank/DDBJ databases">
        <title>Zunongwangia sp. 22II14-10F7 Genome Sequencing.</title>
        <authorList>
            <person name="Lai Q."/>
            <person name="Shao Z."/>
        </authorList>
    </citation>
    <scope>NUCLEOTIDE SEQUENCE [LARGE SCALE GENOMIC DNA]</scope>
    <source>
        <strain evidence="1 2">22II14-10F7</strain>
    </source>
</reference>
<dbReference type="RefSeq" id="WP_084843257.1">
    <property type="nucleotide sequence ID" value="NZ_ARYN01000025.1"/>
</dbReference>
<proteinExistence type="predicted"/>
<dbReference type="AlphaFoldDB" id="A0A1Y1SYB4"/>
<sequence length="596" mass="69390">MIIFKSENFEIDLSIYGVTLTDESNLFNDATNRSYSLPFTIQADDELLTKLGVPQLDNITNVTTAVKGKLILPERYYEATLFLGEIEGQFIECDISYGDQETPVYDTDLADLPWPIVLAPNLLDYAEETIDKAWPDTAFNFPMVFTPAVAEKDDYELFEGYTNNFYANSFRQNYTSEVEGETIYHNRNVMAPFPYMLEILRFGYAQTGKKLSGPFIEDSLMRKVLYIPENFLEKFRGSEFQNFSFSVPDETINENGQNFGIYRRQFTVQNTGTYEIKIDLNLDPVLATNFALEVYQEEPNNGSKTILFSAASQNNRVKLEEEIKINTTEDMIFDYIKVELKLAFIPESIAANNQFEFNFNSGRLNEFPTYFTLSNFMPDMTFGEFENMLKNWLNLDIDHRDGEVFIDYAQDAVLVKETEDHRHLEIPKPKKAHNTNRFYTLSYANGDKIFYNRNGQVYSDSSNDGEDKITIEMNVQPAIVEQTREEVTAVMPEDRSDFDFMVYSGKIGNSNAKPLADPVLIRELSLQQVFKTKWENWLRYRVHSKSFKESFECSLYEFLDIKKRSFKYHEIHLIKMLRRKFLSEETMQVEIESETF</sequence>
<organism evidence="1 2">
    <name type="scientific">Zunongwangia atlantica 22II14-10F7</name>
    <dbReference type="NCBI Taxonomy" id="1185767"/>
    <lineage>
        <taxon>Bacteria</taxon>
        <taxon>Pseudomonadati</taxon>
        <taxon>Bacteroidota</taxon>
        <taxon>Flavobacteriia</taxon>
        <taxon>Flavobacteriales</taxon>
        <taxon>Flavobacteriaceae</taxon>
        <taxon>Zunongwangia</taxon>
    </lineage>
</organism>
<accession>A0A1Y1SYB4</accession>
<dbReference type="OrthoDB" id="1404327at2"/>
<evidence type="ECO:0000313" key="2">
    <source>
        <dbReference type="Proteomes" id="UP000192746"/>
    </source>
</evidence>
<gene>
    <name evidence="1" type="ORF">IIF7_18954</name>
</gene>
<dbReference type="EMBL" id="ARYN01000025">
    <property type="protein sequence ID" value="ORL43761.1"/>
    <property type="molecule type" value="Genomic_DNA"/>
</dbReference>
<dbReference type="STRING" id="1185767.IIF7_18954"/>